<dbReference type="Proteomes" id="UP000241848">
    <property type="component" value="Unassembled WGS sequence"/>
</dbReference>
<feature type="transmembrane region" description="Helical" evidence="1">
    <location>
        <begin position="240"/>
        <end position="261"/>
    </location>
</feature>
<feature type="transmembrane region" description="Helical" evidence="1">
    <location>
        <begin position="69"/>
        <end position="88"/>
    </location>
</feature>
<feature type="transmembrane region" description="Helical" evidence="1">
    <location>
        <begin position="298"/>
        <end position="321"/>
    </location>
</feature>
<dbReference type="EMBL" id="PXYV01000021">
    <property type="protein sequence ID" value="PSR22131.1"/>
    <property type="molecule type" value="Genomic_DNA"/>
</dbReference>
<reference evidence="2 3" key="1">
    <citation type="journal article" date="2014" name="BMC Genomics">
        <title>Comparison of environmental and isolate Sulfobacillus genomes reveals diverse carbon, sulfur, nitrogen, and hydrogen metabolisms.</title>
        <authorList>
            <person name="Justice N.B."/>
            <person name="Norman A."/>
            <person name="Brown C.T."/>
            <person name="Singh A."/>
            <person name="Thomas B.C."/>
            <person name="Banfield J.F."/>
        </authorList>
    </citation>
    <scope>NUCLEOTIDE SEQUENCE [LARGE SCALE GENOMIC DNA]</scope>
    <source>
        <strain evidence="2">AMDSBA3</strain>
    </source>
</reference>
<feature type="transmembrane region" description="Helical" evidence="1">
    <location>
        <begin position="36"/>
        <end position="57"/>
    </location>
</feature>
<proteinExistence type="predicted"/>
<feature type="transmembrane region" description="Helical" evidence="1">
    <location>
        <begin position="7"/>
        <end position="30"/>
    </location>
</feature>
<protein>
    <recommendedName>
        <fullName evidence="4">MFS transporter</fullName>
    </recommendedName>
</protein>
<accession>A0A2T2WIR0</accession>
<dbReference type="AlphaFoldDB" id="A0A2T2WIR0"/>
<evidence type="ECO:0000313" key="3">
    <source>
        <dbReference type="Proteomes" id="UP000241848"/>
    </source>
</evidence>
<dbReference type="SUPFAM" id="SSF103473">
    <property type="entry name" value="MFS general substrate transporter"/>
    <property type="match status" value="1"/>
</dbReference>
<name>A0A2T2WIR0_9FIRM</name>
<evidence type="ECO:0000313" key="2">
    <source>
        <dbReference type="EMBL" id="PSR22131.1"/>
    </source>
</evidence>
<keyword evidence="1" id="KW-1133">Transmembrane helix</keyword>
<dbReference type="Gene3D" id="1.20.1250.20">
    <property type="entry name" value="MFS general substrate transporter like domains"/>
    <property type="match status" value="1"/>
</dbReference>
<sequence>MKPVTRLFFITTGWTLAMYSASNFIGAWFWDIGTGLRPILLFYTTIFVVMVASFALASRIRQAMSSPAMMTMGIILNALYLALLLVLQTKTRDYYIPLAILDGLSSSFYWLSLFVLASSWVQAGQASWYNSWTGTIEAILGLVAPPLSGWIIHLLPGLNGYRTVFFVAFLSLLACAWLILAGQARTPQRDLNVVPHVLGRRPQIPGWTRLCWSFWGLGLRDGMYFFVPNLLLYIVTGSTVLLGFFTAMQAALEGLVFWALTRSGADEKTRRRQLIAATLISLAALGLFMQPLNAASLFALGAVIAISYPAFKVTLETAALTAISRHGRSEEERTQLTGLKEVWINVGRLLSLVFLVVLLSCLGPLHLADFRWILGLWAFIPLSIYQMARPLPRLASAD</sequence>
<keyword evidence="1" id="KW-0812">Transmembrane</keyword>
<feature type="transmembrane region" description="Helical" evidence="1">
    <location>
        <begin position="164"/>
        <end position="182"/>
    </location>
</feature>
<feature type="transmembrane region" description="Helical" evidence="1">
    <location>
        <begin position="129"/>
        <end position="152"/>
    </location>
</feature>
<keyword evidence="1" id="KW-0472">Membrane</keyword>
<evidence type="ECO:0000256" key="1">
    <source>
        <dbReference type="SAM" id="Phobius"/>
    </source>
</evidence>
<feature type="transmembrane region" description="Helical" evidence="1">
    <location>
        <begin position="342"/>
        <end position="365"/>
    </location>
</feature>
<dbReference type="InterPro" id="IPR036259">
    <property type="entry name" value="MFS_trans_sf"/>
</dbReference>
<comment type="caution">
    <text evidence="2">The sequence shown here is derived from an EMBL/GenBank/DDBJ whole genome shotgun (WGS) entry which is preliminary data.</text>
</comment>
<gene>
    <name evidence="2" type="ORF">C7B45_07850</name>
</gene>
<organism evidence="2 3">
    <name type="scientific">Sulfobacillus acidophilus</name>
    <dbReference type="NCBI Taxonomy" id="53633"/>
    <lineage>
        <taxon>Bacteria</taxon>
        <taxon>Bacillati</taxon>
        <taxon>Bacillota</taxon>
        <taxon>Clostridia</taxon>
        <taxon>Eubacteriales</taxon>
        <taxon>Clostridiales Family XVII. Incertae Sedis</taxon>
        <taxon>Sulfobacillus</taxon>
    </lineage>
</organism>
<evidence type="ECO:0008006" key="4">
    <source>
        <dbReference type="Google" id="ProtNLM"/>
    </source>
</evidence>
<feature type="transmembrane region" description="Helical" evidence="1">
    <location>
        <begin position="94"/>
        <end position="117"/>
    </location>
</feature>